<dbReference type="PANTHER" id="PTHR43214">
    <property type="entry name" value="TWO-COMPONENT RESPONSE REGULATOR"/>
    <property type="match status" value="1"/>
</dbReference>
<dbReference type="PROSITE" id="PS00622">
    <property type="entry name" value="HTH_LUXR_1"/>
    <property type="match status" value="1"/>
</dbReference>
<dbReference type="GO" id="GO:0003677">
    <property type="term" value="F:DNA binding"/>
    <property type="evidence" value="ECO:0007669"/>
    <property type="project" value="UniProtKB-KW"/>
</dbReference>
<evidence type="ECO:0000259" key="2">
    <source>
        <dbReference type="PROSITE" id="PS50043"/>
    </source>
</evidence>
<dbReference type="EMBL" id="JACMSF010000006">
    <property type="protein sequence ID" value="MBC2901568.1"/>
    <property type="molecule type" value="Genomic_DNA"/>
</dbReference>
<dbReference type="Gene3D" id="3.40.50.2300">
    <property type="match status" value="1"/>
</dbReference>
<dbReference type="GO" id="GO:0006355">
    <property type="term" value="P:regulation of DNA-templated transcription"/>
    <property type="evidence" value="ECO:0007669"/>
    <property type="project" value="InterPro"/>
</dbReference>
<dbReference type="PROSITE" id="PS50043">
    <property type="entry name" value="HTH_LUXR_2"/>
    <property type="match status" value="1"/>
</dbReference>
<evidence type="ECO:0000313" key="3">
    <source>
        <dbReference type="EMBL" id="MBC2901568.1"/>
    </source>
</evidence>
<dbReference type="SUPFAM" id="SSF46894">
    <property type="entry name" value="C-terminal effector domain of the bipartite response regulators"/>
    <property type="match status" value="1"/>
</dbReference>
<protein>
    <submittedName>
        <fullName evidence="3">Response regulator transcription factor</fullName>
    </submittedName>
</protein>
<evidence type="ECO:0000256" key="1">
    <source>
        <dbReference type="ARBA" id="ARBA00023125"/>
    </source>
</evidence>
<comment type="caution">
    <text evidence="3">The sequence shown here is derived from an EMBL/GenBank/DDBJ whole genome shotgun (WGS) entry which is preliminary data.</text>
</comment>
<reference evidence="3 4" key="1">
    <citation type="submission" date="2020-08" db="EMBL/GenBank/DDBJ databases">
        <title>Streptomyces sp. PSKA01 genome sequencing and assembly.</title>
        <authorList>
            <person name="Mandal S."/>
            <person name="Maiti P.K."/>
            <person name="Das P."/>
        </authorList>
    </citation>
    <scope>NUCLEOTIDE SEQUENCE [LARGE SCALE GENOMIC DNA]</scope>
    <source>
        <strain evidence="3 4">PSKA01</strain>
    </source>
</reference>
<gene>
    <name evidence="3" type="ORF">H4N64_08100</name>
</gene>
<dbReference type="Proteomes" id="UP000584670">
    <property type="component" value="Unassembled WGS sequence"/>
</dbReference>
<dbReference type="SMART" id="SM00421">
    <property type="entry name" value="HTH_LUXR"/>
    <property type="match status" value="1"/>
</dbReference>
<dbReference type="AlphaFoldDB" id="A0A7X1M8G6"/>
<dbReference type="CDD" id="cd06170">
    <property type="entry name" value="LuxR_C_like"/>
    <property type="match status" value="1"/>
</dbReference>
<dbReference type="PRINTS" id="PR00038">
    <property type="entry name" value="HTHLUXR"/>
</dbReference>
<keyword evidence="4" id="KW-1185">Reference proteome</keyword>
<dbReference type="InterPro" id="IPR039420">
    <property type="entry name" value="WalR-like"/>
</dbReference>
<dbReference type="Pfam" id="PF00196">
    <property type="entry name" value="GerE"/>
    <property type="match status" value="1"/>
</dbReference>
<dbReference type="InterPro" id="IPR000792">
    <property type="entry name" value="Tscrpt_reg_LuxR_C"/>
</dbReference>
<organism evidence="3 4">
    <name type="scientific">Streptomyces cupreus</name>
    <dbReference type="NCBI Taxonomy" id="2759956"/>
    <lineage>
        <taxon>Bacteria</taxon>
        <taxon>Bacillati</taxon>
        <taxon>Actinomycetota</taxon>
        <taxon>Actinomycetes</taxon>
        <taxon>Kitasatosporales</taxon>
        <taxon>Streptomycetaceae</taxon>
        <taxon>Streptomyces</taxon>
    </lineage>
</organism>
<name>A0A7X1M8G6_9ACTN</name>
<evidence type="ECO:0000313" key="4">
    <source>
        <dbReference type="Proteomes" id="UP000584670"/>
    </source>
</evidence>
<dbReference type="InterPro" id="IPR016032">
    <property type="entry name" value="Sig_transdc_resp-reg_C-effctor"/>
</dbReference>
<proteinExistence type="predicted"/>
<accession>A0A7X1M8G6</accession>
<keyword evidence="1" id="KW-0238">DNA-binding</keyword>
<sequence>MRPRDSGRSCRCPLPWWLGSWRAGRVRWTTLVLLRTYELVVAITGGALDRGGQRCAVAEARGDRRLDQGLPAAGQGPAVRSAEGESTYAVRLLKHHPGGAGYLLKDRVLDVLVLVDALRRIADGECVVDPAIVTRLLGRARPRSSLPKLTDREGEELRLMAEGRSNRGIGTRLHMSQKTLEGHVRSIFGKLGLLDSPDGHRRVLAGLAFLYVPVERS</sequence>
<feature type="domain" description="HTH luxR-type" evidence="2">
    <location>
        <begin position="142"/>
        <end position="207"/>
    </location>
</feature>